<protein>
    <submittedName>
        <fullName evidence="1">Uncharacterized protein</fullName>
    </submittedName>
</protein>
<sequence>MIPNNEKYYKEKSEEYEKILKKFLKAIPKSILKEHLIKYKIIKEDYLTGECEMAKKDPRTMISCDPEKEKV</sequence>
<organism evidence="1">
    <name type="scientific">marine sediment metagenome</name>
    <dbReference type="NCBI Taxonomy" id="412755"/>
    <lineage>
        <taxon>unclassified sequences</taxon>
        <taxon>metagenomes</taxon>
        <taxon>ecological metagenomes</taxon>
    </lineage>
</organism>
<name>A0A0F9CLG0_9ZZZZ</name>
<gene>
    <name evidence="1" type="ORF">LCGC14_2652530</name>
</gene>
<reference evidence="1" key="1">
    <citation type="journal article" date="2015" name="Nature">
        <title>Complex archaea that bridge the gap between prokaryotes and eukaryotes.</title>
        <authorList>
            <person name="Spang A."/>
            <person name="Saw J.H."/>
            <person name="Jorgensen S.L."/>
            <person name="Zaremba-Niedzwiedzka K."/>
            <person name="Martijn J."/>
            <person name="Lind A.E."/>
            <person name="van Eijk R."/>
            <person name="Schleper C."/>
            <person name="Guy L."/>
            <person name="Ettema T.J."/>
        </authorList>
    </citation>
    <scope>NUCLEOTIDE SEQUENCE</scope>
</reference>
<dbReference type="EMBL" id="LAZR01046042">
    <property type="protein sequence ID" value="KKK97461.1"/>
    <property type="molecule type" value="Genomic_DNA"/>
</dbReference>
<dbReference type="AlphaFoldDB" id="A0A0F9CLG0"/>
<accession>A0A0F9CLG0</accession>
<evidence type="ECO:0000313" key="1">
    <source>
        <dbReference type="EMBL" id="KKK97461.1"/>
    </source>
</evidence>
<proteinExistence type="predicted"/>
<comment type="caution">
    <text evidence="1">The sequence shown here is derived from an EMBL/GenBank/DDBJ whole genome shotgun (WGS) entry which is preliminary data.</text>
</comment>